<proteinExistence type="predicted"/>
<dbReference type="Proteomes" id="UP000054596">
    <property type="component" value="Unassembled WGS sequence"/>
</dbReference>
<dbReference type="EMBL" id="FCOJ02000154">
    <property type="protein sequence ID" value="SAK98937.1"/>
    <property type="molecule type" value="Genomic_DNA"/>
</dbReference>
<reference evidence="2" key="1">
    <citation type="submission" date="2016-01" db="EMBL/GenBank/DDBJ databases">
        <authorList>
            <person name="Peeters C."/>
        </authorList>
    </citation>
    <scope>NUCLEOTIDE SEQUENCE [LARGE SCALE GENOMIC DNA]</scope>
    <source>
        <strain evidence="2">LMG 29325</strain>
    </source>
</reference>
<comment type="caution">
    <text evidence="2">The sequence shown here is derived from an EMBL/GenBank/DDBJ whole genome shotgun (WGS) entry which is preliminary data.</text>
</comment>
<sequence>MILFDLSRIQDLHDGHSSESLEHGVGLALMPGRQVKYDHKRHARVVWHVLKEARQRLNPAGRCPDADDRKLQRRHDRTSHVGRIN</sequence>
<keyword evidence="3" id="KW-1185">Reference proteome</keyword>
<organism evidence="2 3">
    <name type="scientific">Caballeronia glebae</name>
    <dbReference type="NCBI Taxonomy" id="1777143"/>
    <lineage>
        <taxon>Bacteria</taxon>
        <taxon>Pseudomonadati</taxon>
        <taxon>Pseudomonadota</taxon>
        <taxon>Betaproteobacteria</taxon>
        <taxon>Burkholderiales</taxon>
        <taxon>Burkholderiaceae</taxon>
        <taxon>Caballeronia</taxon>
    </lineage>
</organism>
<name>A0A158DZ19_9BURK</name>
<accession>A0A158DZ19</accession>
<evidence type="ECO:0000313" key="3">
    <source>
        <dbReference type="Proteomes" id="UP000054596"/>
    </source>
</evidence>
<evidence type="ECO:0000256" key="1">
    <source>
        <dbReference type="SAM" id="MobiDB-lite"/>
    </source>
</evidence>
<feature type="region of interest" description="Disordered" evidence="1">
    <location>
        <begin position="59"/>
        <end position="85"/>
    </location>
</feature>
<protein>
    <submittedName>
        <fullName evidence="2">Uncharacterized protein</fullName>
    </submittedName>
</protein>
<dbReference type="AlphaFoldDB" id="A0A158DZ19"/>
<gene>
    <name evidence="2" type="ORF">AWB82_07256</name>
</gene>
<evidence type="ECO:0000313" key="2">
    <source>
        <dbReference type="EMBL" id="SAK98937.1"/>
    </source>
</evidence>